<dbReference type="AlphaFoldDB" id="A0A2H0YSS9"/>
<dbReference type="PROSITE" id="PS50994">
    <property type="entry name" value="INTEGRASE"/>
    <property type="match status" value="1"/>
</dbReference>
<dbReference type="NCBIfam" id="NF033563">
    <property type="entry name" value="transpos_IS30"/>
    <property type="match status" value="1"/>
</dbReference>
<comment type="caution">
    <text evidence="2">The sequence shown here is derived from an EMBL/GenBank/DDBJ whole genome shotgun (WGS) entry which is preliminary data.</text>
</comment>
<name>A0A2H0YSS9_9BACT</name>
<dbReference type="InterPro" id="IPR036397">
    <property type="entry name" value="RNaseH_sf"/>
</dbReference>
<feature type="domain" description="Integrase catalytic" evidence="1">
    <location>
        <begin position="1"/>
        <end position="124"/>
    </location>
</feature>
<dbReference type="Proteomes" id="UP000236845">
    <property type="component" value="Unassembled WGS sequence"/>
</dbReference>
<dbReference type="GO" id="GO:0015074">
    <property type="term" value="P:DNA integration"/>
    <property type="evidence" value="ECO:0007669"/>
    <property type="project" value="InterPro"/>
</dbReference>
<accession>A0A2H0YSS9</accession>
<sequence>MLRYLHKLKNKTAKENENSIVKVVESLPFYWFKTLTRDNGLENARHHKTFADFNIPSYFCDPYSSWQKGGVENLNKLIRQYFPKKTDFTKVKKRDILKVQEILNNRPRKSLNYLTPNEIFASHS</sequence>
<reference evidence="3" key="1">
    <citation type="submission" date="2017-09" db="EMBL/GenBank/DDBJ databases">
        <title>Depth-based differentiation of microbial function through sediment-hosted aquifers and enrichment of novel symbionts in the deep terrestrial subsurface.</title>
        <authorList>
            <person name="Probst A.J."/>
            <person name="Ladd B."/>
            <person name="Jarett J.K."/>
            <person name="Geller-Mcgrath D.E."/>
            <person name="Sieber C.M.K."/>
            <person name="Emerson J.B."/>
            <person name="Anantharaman K."/>
            <person name="Thomas B.C."/>
            <person name="Malmstrom R."/>
            <person name="Stieglmeier M."/>
            <person name="Klingl A."/>
            <person name="Woyke T."/>
            <person name="Ryan C.M."/>
            <person name="Banfield J.F."/>
        </authorList>
    </citation>
    <scope>NUCLEOTIDE SEQUENCE [LARGE SCALE GENOMIC DNA]</scope>
</reference>
<evidence type="ECO:0000313" key="2">
    <source>
        <dbReference type="EMBL" id="PIS40813.1"/>
    </source>
</evidence>
<organism evidence="2 3">
    <name type="scientific">Candidatus Kerfeldbacteria bacterium CG08_land_8_20_14_0_20_43_14</name>
    <dbReference type="NCBI Taxonomy" id="2014246"/>
    <lineage>
        <taxon>Bacteria</taxon>
        <taxon>Candidatus Kerfeldiibacteriota</taxon>
    </lineage>
</organism>
<dbReference type="InterPro" id="IPR053392">
    <property type="entry name" value="Transposase_IS30-like"/>
</dbReference>
<dbReference type="InterPro" id="IPR051917">
    <property type="entry name" value="Transposase-Integrase"/>
</dbReference>
<gene>
    <name evidence="2" type="ORF">COT26_01345</name>
</gene>
<dbReference type="InterPro" id="IPR012337">
    <property type="entry name" value="RNaseH-like_sf"/>
</dbReference>
<dbReference type="GO" id="GO:0004803">
    <property type="term" value="F:transposase activity"/>
    <property type="evidence" value="ECO:0007669"/>
    <property type="project" value="TreeGrafter"/>
</dbReference>
<protein>
    <recommendedName>
        <fullName evidence="1">Integrase catalytic domain-containing protein</fullName>
    </recommendedName>
</protein>
<evidence type="ECO:0000259" key="1">
    <source>
        <dbReference type="PROSITE" id="PS50994"/>
    </source>
</evidence>
<dbReference type="GO" id="GO:0032196">
    <property type="term" value="P:transposition"/>
    <property type="evidence" value="ECO:0007669"/>
    <property type="project" value="TreeGrafter"/>
</dbReference>
<dbReference type="EMBL" id="PEXW01000028">
    <property type="protein sequence ID" value="PIS40813.1"/>
    <property type="molecule type" value="Genomic_DNA"/>
</dbReference>
<dbReference type="InterPro" id="IPR001584">
    <property type="entry name" value="Integrase_cat-core"/>
</dbReference>
<dbReference type="GO" id="GO:0005829">
    <property type="term" value="C:cytosol"/>
    <property type="evidence" value="ECO:0007669"/>
    <property type="project" value="TreeGrafter"/>
</dbReference>
<dbReference type="Gene3D" id="3.30.420.10">
    <property type="entry name" value="Ribonuclease H-like superfamily/Ribonuclease H"/>
    <property type="match status" value="1"/>
</dbReference>
<dbReference type="PANTHER" id="PTHR10948:SF23">
    <property type="entry name" value="TRANSPOSASE INSI FOR INSERTION SEQUENCE ELEMENT IS30A-RELATED"/>
    <property type="match status" value="1"/>
</dbReference>
<dbReference type="GO" id="GO:0003676">
    <property type="term" value="F:nucleic acid binding"/>
    <property type="evidence" value="ECO:0007669"/>
    <property type="project" value="InterPro"/>
</dbReference>
<dbReference type="SUPFAM" id="SSF53098">
    <property type="entry name" value="Ribonuclease H-like"/>
    <property type="match status" value="1"/>
</dbReference>
<evidence type="ECO:0000313" key="3">
    <source>
        <dbReference type="Proteomes" id="UP000236845"/>
    </source>
</evidence>
<proteinExistence type="predicted"/>
<dbReference type="PANTHER" id="PTHR10948">
    <property type="entry name" value="TRANSPOSASE"/>
    <property type="match status" value="1"/>
</dbReference>